<protein>
    <recommendedName>
        <fullName evidence="9">MobA-like NTP transferase domain-containing protein</fullName>
    </recommendedName>
</protein>
<dbReference type="GO" id="GO:0003977">
    <property type="term" value="F:UDP-N-acetylglucosamine diphosphorylase activity"/>
    <property type="evidence" value="ECO:0007669"/>
    <property type="project" value="UniProtKB-EC"/>
</dbReference>
<dbReference type="STRING" id="1797472.A2215_01080"/>
<comment type="similarity">
    <text evidence="1">In the C-terminal section; belongs to the transferase hexapeptide repeat family.</text>
</comment>
<comment type="caution">
    <text evidence="10">The sequence shown here is derived from an EMBL/GenBank/DDBJ whole genome shotgun (WGS) entry which is preliminary data.</text>
</comment>
<evidence type="ECO:0000256" key="5">
    <source>
        <dbReference type="ARBA" id="ARBA00023315"/>
    </source>
</evidence>
<dbReference type="Gene3D" id="3.90.550.10">
    <property type="entry name" value="Spore Coat Polysaccharide Biosynthesis Protein SpsA, Chain A"/>
    <property type="match status" value="1"/>
</dbReference>
<comment type="function">
    <text evidence="8">Catalyzes the last two sequential reactions in the de novo biosynthetic pathway for UDP-N-acetylglucosamine (UDP-GlcNAc). The C-terminal domain catalyzes the transfer of acetyl group from acetyl coenzyme A to glucosamine-1-phosphate (GlcN-1-P) to produce N-acetylglucosamine-1-phosphate (GlcNAc-1-P), which is converted into UDP-GlcNAc by the transfer of uridine 5-monophosphate (from uridine 5-triphosphate), a reaction catalyzed by the N-terminal domain.</text>
</comment>
<organism evidence="10 11">
    <name type="scientific">Candidatus Berkelbacteria bacterium RIFOXYA2_FULL_43_10</name>
    <dbReference type="NCBI Taxonomy" id="1797472"/>
    <lineage>
        <taxon>Bacteria</taxon>
        <taxon>Candidatus Berkelbacteria</taxon>
    </lineage>
</organism>
<evidence type="ECO:0000256" key="8">
    <source>
        <dbReference type="ARBA" id="ARBA00049628"/>
    </source>
</evidence>
<dbReference type="InterPro" id="IPR050065">
    <property type="entry name" value="GlmU-like"/>
</dbReference>
<evidence type="ECO:0000256" key="6">
    <source>
        <dbReference type="ARBA" id="ARBA00048247"/>
    </source>
</evidence>
<keyword evidence="4" id="KW-0548">Nucleotidyltransferase</keyword>
<comment type="similarity">
    <text evidence="2">In the N-terminal section; belongs to the N-acetylglucosamine-1-phosphate uridyltransferase family.</text>
</comment>
<keyword evidence="3" id="KW-0808">Transferase</keyword>
<dbReference type="Proteomes" id="UP000178583">
    <property type="component" value="Unassembled WGS sequence"/>
</dbReference>
<dbReference type="Pfam" id="PF12804">
    <property type="entry name" value="NTP_transf_3"/>
    <property type="match status" value="1"/>
</dbReference>
<evidence type="ECO:0000256" key="1">
    <source>
        <dbReference type="ARBA" id="ARBA00007707"/>
    </source>
</evidence>
<evidence type="ECO:0000313" key="10">
    <source>
        <dbReference type="EMBL" id="OGD65792.1"/>
    </source>
</evidence>
<comment type="catalytic activity">
    <reaction evidence="7">
        <text>N-acetyl-alpha-D-glucosamine 1-phosphate + UTP + H(+) = UDP-N-acetyl-alpha-D-glucosamine + diphosphate</text>
        <dbReference type="Rhea" id="RHEA:13509"/>
        <dbReference type="ChEBI" id="CHEBI:15378"/>
        <dbReference type="ChEBI" id="CHEBI:33019"/>
        <dbReference type="ChEBI" id="CHEBI:46398"/>
        <dbReference type="ChEBI" id="CHEBI:57705"/>
        <dbReference type="ChEBI" id="CHEBI:57776"/>
        <dbReference type="EC" id="2.7.7.23"/>
    </reaction>
</comment>
<dbReference type="InterPro" id="IPR029044">
    <property type="entry name" value="Nucleotide-diphossugar_trans"/>
</dbReference>
<reference evidence="10 11" key="1">
    <citation type="journal article" date="2016" name="Nat. Commun.">
        <title>Thousands of microbial genomes shed light on interconnected biogeochemical processes in an aquifer system.</title>
        <authorList>
            <person name="Anantharaman K."/>
            <person name="Brown C.T."/>
            <person name="Hug L.A."/>
            <person name="Sharon I."/>
            <person name="Castelle C.J."/>
            <person name="Probst A.J."/>
            <person name="Thomas B.C."/>
            <person name="Singh A."/>
            <person name="Wilkins M.J."/>
            <person name="Karaoz U."/>
            <person name="Brodie E.L."/>
            <person name="Williams K.H."/>
            <person name="Hubbard S.S."/>
            <person name="Banfield J.F."/>
        </authorList>
    </citation>
    <scope>NUCLEOTIDE SEQUENCE [LARGE SCALE GENOMIC DNA]</scope>
</reference>
<dbReference type="GO" id="GO:0019134">
    <property type="term" value="F:glucosamine-1-phosphate N-acetyltransferase activity"/>
    <property type="evidence" value="ECO:0007669"/>
    <property type="project" value="UniProtKB-EC"/>
</dbReference>
<evidence type="ECO:0000256" key="4">
    <source>
        <dbReference type="ARBA" id="ARBA00022695"/>
    </source>
</evidence>
<evidence type="ECO:0000259" key="9">
    <source>
        <dbReference type="Pfam" id="PF12804"/>
    </source>
</evidence>
<sequence length="255" mass="28754">MMKISAVILAAGKGTRMGATDRPKVMFEVNGKPMVEYLVESIRDAGVSDITLVVGFMQEMVRNYFGDSVKYVEQTEQLGTGHAVLMAKESLQGKSDAVIVTYGDMPCYKTETIKKLIELFKKEKSTIAMVTVDLNEPSFWGYSRVIRDEKNNILATVEDKDCNEEQAKIHECNPSFYMFDAKFLWENLEKIGTNNVQGEYYFPDLISMATKSGGKVINIKTDTEQEVLGVNTQEQLREVEKILENTTTDIGFQSF</sequence>
<evidence type="ECO:0000256" key="7">
    <source>
        <dbReference type="ARBA" id="ARBA00048493"/>
    </source>
</evidence>
<gene>
    <name evidence="10" type="ORF">A2215_01080</name>
</gene>
<evidence type="ECO:0000256" key="2">
    <source>
        <dbReference type="ARBA" id="ARBA00007947"/>
    </source>
</evidence>
<proteinExistence type="inferred from homology"/>
<dbReference type="CDD" id="cd02540">
    <property type="entry name" value="GT2_GlmU_N_bac"/>
    <property type="match status" value="1"/>
</dbReference>
<evidence type="ECO:0000256" key="3">
    <source>
        <dbReference type="ARBA" id="ARBA00022679"/>
    </source>
</evidence>
<dbReference type="PANTHER" id="PTHR43584">
    <property type="entry name" value="NUCLEOTIDYL TRANSFERASE"/>
    <property type="match status" value="1"/>
</dbReference>
<name>A0A1F5EED7_9BACT</name>
<accession>A0A1F5EED7</accession>
<dbReference type="InterPro" id="IPR025877">
    <property type="entry name" value="MobA-like_NTP_Trfase"/>
</dbReference>
<dbReference type="SUPFAM" id="SSF53448">
    <property type="entry name" value="Nucleotide-diphospho-sugar transferases"/>
    <property type="match status" value="1"/>
</dbReference>
<dbReference type="EMBL" id="MEZY01000005">
    <property type="protein sequence ID" value="OGD65792.1"/>
    <property type="molecule type" value="Genomic_DNA"/>
</dbReference>
<evidence type="ECO:0000313" key="11">
    <source>
        <dbReference type="Proteomes" id="UP000178583"/>
    </source>
</evidence>
<dbReference type="PANTHER" id="PTHR43584:SF3">
    <property type="entry name" value="BIFUNCTIONAL PROTEIN GLMU"/>
    <property type="match status" value="1"/>
</dbReference>
<feature type="domain" description="MobA-like NTP transferase" evidence="9">
    <location>
        <begin position="6"/>
        <end position="141"/>
    </location>
</feature>
<keyword evidence="5" id="KW-0012">Acyltransferase</keyword>
<comment type="catalytic activity">
    <reaction evidence="6">
        <text>alpha-D-glucosamine 1-phosphate + acetyl-CoA = N-acetyl-alpha-D-glucosamine 1-phosphate + CoA + H(+)</text>
        <dbReference type="Rhea" id="RHEA:13725"/>
        <dbReference type="ChEBI" id="CHEBI:15378"/>
        <dbReference type="ChEBI" id="CHEBI:57287"/>
        <dbReference type="ChEBI" id="CHEBI:57288"/>
        <dbReference type="ChEBI" id="CHEBI:57776"/>
        <dbReference type="ChEBI" id="CHEBI:58516"/>
        <dbReference type="EC" id="2.3.1.157"/>
    </reaction>
</comment>
<dbReference type="AlphaFoldDB" id="A0A1F5EED7"/>